<keyword evidence="1" id="KW-1015">Disulfide bond</keyword>
<dbReference type="RefSeq" id="WP_019924232.1">
    <property type="nucleotide sequence ID" value="NZ_CP140152.1"/>
</dbReference>
<keyword evidence="5" id="KW-1185">Reference proteome</keyword>
<organism evidence="4 5">
    <name type="scientific">Duganella zoogloeoides</name>
    <dbReference type="NCBI Taxonomy" id="75659"/>
    <lineage>
        <taxon>Bacteria</taxon>
        <taxon>Pseudomonadati</taxon>
        <taxon>Pseudomonadota</taxon>
        <taxon>Betaproteobacteria</taxon>
        <taxon>Burkholderiales</taxon>
        <taxon>Oxalobacteraceae</taxon>
        <taxon>Telluria group</taxon>
        <taxon>Duganella</taxon>
    </lineage>
</organism>
<dbReference type="Proteomes" id="UP001326110">
    <property type="component" value="Chromosome"/>
</dbReference>
<dbReference type="Pfam" id="PF07589">
    <property type="entry name" value="PEP-CTERM"/>
    <property type="match status" value="1"/>
</dbReference>
<reference evidence="4 5" key="1">
    <citation type="submission" date="2023-11" db="EMBL/GenBank/DDBJ databases">
        <title>MicrobeMod: A computational toolkit for identifying prokaryotic methylation and restriction-modification with nanopore sequencing.</title>
        <authorList>
            <person name="Crits-Christoph A."/>
            <person name="Kang S.C."/>
            <person name="Lee H."/>
            <person name="Ostrov N."/>
        </authorList>
    </citation>
    <scope>NUCLEOTIDE SEQUENCE [LARGE SCALE GENOMIC DNA]</scope>
    <source>
        <strain evidence="4 5">ATCC 25935</strain>
    </source>
</reference>
<accession>A0ABZ0XZA0</accession>
<dbReference type="PANTHER" id="PTHR13802:SF52">
    <property type="entry name" value="MUCIN-4"/>
    <property type="match status" value="1"/>
</dbReference>
<proteinExistence type="predicted"/>
<evidence type="ECO:0000256" key="2">
    <source>
        <dbReference type="SAM" id="SignalP"/>
    </source>
</evidence>
<feature type="domain" description="NIDO" evidence="3">
    <location>
        <begin position="95"/>
        <end position="241"/>
    </location>
</feature>
<evidence type="ECO:0000259" key="3">
    <source>
        <dbReference type="SMART" id="SM00539"/>
    </source>
</evidence>
<protein>
    <submittedName>
        <fullName evidence="4">Nidogen-like domain-containing protein</fullName>
    </submittedName>
</protein>
<dbReference type="InterPro" id="IPR051495">
    <property type="entry name" value="Epithelial_Barrier/Signaling"/>
</dbReference>
<dbReference type="Pfam" id="PF06119">
    <property type="entry name" value="NIDO"/>
    <property type="match status" value="1"/>
</dbReference>
<feature type="chain" id="PRO_5046212912" evidence="2">
    <location>
        <begin position="22"/>
        <end position="274"/>
    </location>
</feature>
<evidence type="ECO:0000256" key="1">
    <source>
        <dbReference type="ARBA" id="ARBA00023157"/>
    </source>
</evidence>
<dbReference type="InterPro" id="IPR003886">
    <property type="entry name" value="NIDO_dom"/>
</dbReference>
<evidence type="ECO:0000313" key="4">
    <source>
        <dbReference type="EMBL" id="WQH04522.1"/>
    </source>
</evidence>
<feature type="signal peptide" evidence="2">
    <location>
        <begin position="1"/>
        <end position="21"/>
    </location>
</feature>
<sequence>MKKITLCALLSLFAFSNYAAAGPVTSGFNNLGTVAVCDDCYTPEVTLGFNANYFGNTFDTTYVSNNGYVTFGSGQGTYTPTGLTANYFGAPIIAPFFSDVDTRAAAGGTVTYGNGTYAGQNAFGVTWNQVGYYQARDDKLNTFQLILVDRNATGAGNFDIYFNYDQVQWETGEADLGVNGLGGISASVGFANGSGAAGTYNQLAGSLVNGALLDGGIHSLAAGTNNGVTGQYLFQVRNGVITAVPEPETYAMLVAGLGLVGAMSRRRQRSKAAV</sequence>
<dbReference type="InterPro" id="IPR013424">
    <property type="entry name" value="Ice-binding_C"/>
</dbReference>
<dbReference type="GeneID" id="43165796"/>
<name>A0ABZ0XZA0_9BURK</name>
<dbReference type="SMART" id="SM00539">
    <property type="entry name" value="NIDO"/>
    <property type="match status" value="1"/>
</dbReference>
<evidence type="ECO:0000313" key="5">
    <source>
        <dbReference type="Proteomes" id="UP001326110"/>
    </source>
</evidence>
<dbReference type="NCBIfam" id="TIGR02595">
    <property type="entry name" value="PEP_CTERM"/>
    <property type="match status" value="1"/>
</dbReference>
<keyword evidence="2" id="KW-0732">Signal</keyword>
<dbReference type="EMBL" id="CP140152">
    <property type="protein sequence ID" value="WQH04522.1"/>
    <property type="molecule type" value="Genomic_DNA"/>
</dbReference>
<dbReference type="PANTHER" id="PTHR13802">
    <property type="entry name" value="MUCIN 4-RELATED"/>
    <property type="match status" value="1"/>
</dbReference>
<gene>
    <name evidence="4" type="ORF">SR858_26380</name>
</gene>